<dbReference type="InterPro" id="IPR050324">
    <property type="entry name" value="CDP-alcohol_PTase-I"/>
</dbReference>
<dbReference type="PIRSF" id="PIRSF000847">
    <property type="entry name" value="Phos_ph_gly_syn"/>
    <property type="match status" value="1"/>
</dbReference>
<evidence type="ECO:0000256" key="10">
    <source>
        <dbReference type="ARBA" id="ARBA00023098"/>
    </source>
</evidence>
<keyword evidence="7 15" id="KW-0808">Transferase</keyword>
<proteinExistence type="inferred from homology"/>
<evidence type="ECO:0000256" key="3">
    <source>
        <dbReference type="ARBA" id="ARBA00010441"/>
    </source>
</evidence>
<dbReference type="InterPro" id="IPR004570">
    <property type="entry name" value="Phosphatidylglycerol_P_synth"/>
</dbReference>
<evidence type="ECO:0000256" key="6">
    <source>
        <dbReference type="ARBA" id="ARBA00022516"/>
    </source>
</evidence>
<evidence type="ECO:0000313" key="17">
    <source>
        <dbReference type="EMBL" id="XCN74618.1"/>
    </source>
</evidence>
<sequence length="177" mass="19741">MIQFIPNTLSSFRLLLSLLFPLVPESAWIWLIIGGGGSDALDGWIARRWHVQSKTGAILDAVADKIFILSALLTIAAHGKFSLFVIPLLLARDLLVAGTAMYAASIKEWSAFHRMDVRWSGKLATTAQFFLLMTAVLWSDKTHWILWPAILLSVASAADYGWLFILELRQRAQRSSS</sequence>
<keyword evidence="8 16" id="KW-0812">Transmembrane</keyword>
<dbReference type="PROSITE" id="PS00379">
    <property type="entry name" value="CDP_ALCOHOL_P_TRANSF"/>
    <property type="match status" value="1"/>
</dbReference>
<keyword evidence="10" id="KW-0443">Lipid metabolism</keyword>
<protein>
    <recommendedName>
        <fullName evidence="5">CDP-diacylglycerol--glycerol-3-phosphate 3-phosphatidyltransferase</fullName>
        <ecNumber evidence="4">2.7.8.5</ecNumber>
    </recommendedName>
</protein>
<dbReference type="Gene3D" id="1.20.120.1760">
    <property type="match status" value="1"/>
</dbReference>
<keyword evidence="13" id="KW-1208">Phospholipid metabolism</keyword>
<organism evidence="17">
    <name type="scientific">Candidatus Electrothrix aestuarii</name>
    <dbReference type="NCBI Taxonomy" id="3062594"/>
    <lineage>
        <taxon>Bacteria</taxon>
        <taxon>Pseudomonadati</taxon>
        <taxon>Thermodesulfobacteriota</taxon>
        <taxon>Desulfobulbia</taxon>
        <taxon>Desulfobulbales</taxon>
        <taxon>Desulfobulbaceae</taxon>
        <taxon>Candidatus Electrothrix</taxon>
    </lineage>
</organism>
<dbReference type="PANTHER" id="PTHR14269:SF11">
    <property type="entry name" value="CDP-DIACYLGLYCEROL--GLYCEROL-3-PHOSPHATE 3-PHOSPHATIDYLTRANSFERASE"/>
    <property type="match status" value="1"/>
</dbReference>
<gene>
    <name evidence="17" type="ORF">Q3M24_07710</name>
</gene>
<evidence type="ECO:0000256" key="1">
    <source>
        <dbReference type="ARBA" id="ARBA00004141"/>
    </source>
</evidence>
<evidence type="ECO:0000256" key="4">
    <source>
        <dbReference type="ARBA" id="ARBA00013170"/>
    </source>
</evidence>
<name>A0AAU8LYJ6_9BACT</name>
<feature type="transmembrane region" description="Helical" evidence="16">
    <location>
        <begin position="117"/>
        <end position="138"/>
    </location>
</feature>
<evidence type="ECO:0000256" key="16">
    <source>
        <dbReference type="SAM" id="Phobius"/>
    </source>
</evidence>
<dbReference type="InterPro" id="IPR043130">
    <property type="entry name" value="CDP-OH_PTrfase_TM_dom"/>
</dbReference>
<dbReference type="AlphaFoldDB" id="A0AAU8LYJ6"/>
<comment type="catalytic activity">
    <reaction evidence="14">
        <text>a CDP-1,2-diacyl-sn-glycerol + sn-glycerol 3-phosphate = a 1,2-diacyl-sn-glycero-3-phospho-(1'-sn-glycero-3'-phosphate) + CMP + H(+)</text>
        <dbReference type="Rhea" id="RHEA:12593"/>
        <dbReference type="ChEBI" id="CHEBI:15378"/>
        <dbReference type="ChEBI" id="CHEBI:57597"/>
        <dbReference type="ChEBI" id="CHEBI:58332"/>
        <dbReference type="ChEBI" id="CHEBI:60110"/>
        <dbReference type="ChEBI" id="CHEBI:60377"/>
        <dbReference type="EC" id="2.7.8.5"/>
    </reaction>
</comment>
<accession>A0AAU8LYJ6</accession>
<evidence type="ECO:0000256" key="2">
    <source>
        <dbReference type="ARBA" id="ARBA00005042"/>
    </source>
</evidence>
<evidence type="ECO:0000256" key="15">
    <source>
        <dbReference type="RuleBase" id="RU003750"/>
    </source>
</evidence>
<keyword evidence="12" id="KW-0594">Phospholipid biosynthesis</keyword>
<reference evidence="17" key="1">
    <citation type="journal article" date="2024" name="Syst. Appl. Microbiol.">
        <title>First single-strain enrichments of Electrothrix cable bacteria, description of E. aestuarii sp. nov. and E. rattekaaiensis sp. nov., and proposal of a cable bacteria taxonomy following the rules of the SeqCode.</title>
        <authorList>
            <person name="Plum-Jensen L.E."/>
            <person name="Schramm A."/>
            <person name="Marshall I.P.G."/>
        </authorList>
    </citation>
    <scope>NUCLEOTIDE SEQUENCE</scope>
    <source>
        <strain evidence="17">Rat1</strain>
    </source>
</reference>
<dbReference type="InterPro" id="IPR048254">
    <property type="entry name" value="CDP_ALCOHOL_P_TRANSF_CS"/>
</dbReference>
<keyword evidence="11 16" id="KW-0472">Membrane</keyword>
<evidence type="ECO:0000256" key="9">
    <source>
        <dbReference type="ARBA" id="ARBA00022989"/>
    </source>
</evidence>
<evidence type="ECO:0000256" key="12">
    <source>
        <dbReference type="ARBA" id="ARBA00023209"/>
    </source>
</evidence>
<keyword evidence="6" id="KW-0444">Lipid biosynthesis</keyword>
<reference evidence="17" key="2">
    <citation type="submission" date="2024-06" db="EMBL/GenBank/DDBJ databases">
        <authorList>
            <person name="Plum-Jensen L.E."/>
            <person name="Schramm A."/>
            <person name="Marshall I.P.G."/>
        </authorList>
    </citation>
    <scope>NUCLEOTIDE SEQUENCE</scope>
    <source>
        <strain evidence="17">Rat1</strain>
    </source>
</reference>
<dbReference type="Pfam" id="PF01066">
    <property type="entry name" value="CDP-OH_P_transf"/>
    <property type="match status" value="1"/>
</dbReference>
<evidence type="ECO:0000256" key="14">
    <source>
        <dbReference type="ARBA" id="ARBA00048586"/>
    </source>
</evidence>
<comment type="pathway">
    <text evidence="2">Phospholipid metabolism; phosphatidylglycerol biosynthesis; phosphatidylglycerol from CDP-diacylglycerol: step 1/2.</text>
</comment>
<evidence type="ECO:0000256" key="5">
    <source>
        <dbReference type="ARBA" id="ARBA00014944"/>
    </source>
</evidence>
<evidence type="ECO:0000256" key="11">
    <source>
        <dbReference type="ARBA" id="ARBA00023136"/>
    </source>
</evidence>
<evidence type="ECO:0000256" key="7">
    <source>
        <dbReference type="ARBA" id="ARBA00022679"/>
    </source>
</evidence>
<keyword evidence="9 16" id="KW-1133">Transmembrane helix</keyword>
<feature type="transmembrane region" description="Helical" evidence="16">
    <location>
        <begin position="144"/>
        <end position="166"/>
    </location>
</feature>
<dbReference type="GO" id="GO:0016020">
    <property type="term" value="C:membrane"/>
    <property type="evidence" value="ECO:0007669"/>
    <property type="project" value="UniProtKB-SubCell"/>
</dbReference>
<dbReference type="PANTHER" id="PTHR14269">
    <property type="entry name" value="CDP-DIACYLGLYCEROL--GLYCEROL-3-PHOSPHATE 3-PHOSPHATIDYLTRANSFERASE-RELATED"/>
    <property type="match status" value="1"/>
</dbReference>
<dbReference type="KEGG" id="eaj:Q3M24_07710"/>
<dbReference type="GO" id="GO:0008444">
    <property type="term" value="F:CDP-diacylglycerol-glycerol-3-phosphate 3-phosphatidyltransferase activity"/>
    <property type="evidence" value="ECO:0007669"/>
    <property type="project" value="UniProtKB-EC"/>
</dbReference>
<dbReference type="EMBL" id="CP159373">
    <property type="protein sequence ID" value="XCN74618.1"/>
    <property type="molecule type" value="Genomic_DNA"/>
</dbReference>
<evidence type="ECO:0000256" key="8">
    <source>
        <dbReference type="ARBA" id="ARBA00022692"/>
    </source>
</evidence>
<dbReference type="EC" id="2.7.8.5" evidence="4"/>
<feature type="transmembrane region" description="Helical" evidence="16">
    <location>
        <begin position="83"/>
        <end position="105"/>
    </location>
</feature>
<dbReference type="GO" id="GO:0046474">
    <property type="term" value="P:glycerophospholipid biosynthetic process"/>
    <property type="evidence" value="ECO:0007669"/>
    <property type="project" value="TreeGrafter"/>
</dbReference>
<dbReference type="InterPro" id="IPR000462">
    <property type="entry name" value="CDP-OH_P_trans"/>
</dbReference>
<comment type="similarity">
    <text evidence="3 15">Belongs to the CDP-alcohol phosphatidyltransferase class-I family.</text>
</comment>
<evidence type="ECO:0000256" key="13">
    <source>
        <dbReference type="ARBA" id="ARBA00023264"/>
    </source>
</evidence>
<comment type="subcellular location">
    <subcellularLocation>
        <location evidence="1">Membrane</location>
        <topology evidence="1">Multi-pass membrane protein</topology>
    </subcellularLocation>
</comment>